<comment type="caution">
    <text evidence="3">The sequence shown here is derived from an EMBL/GenBank/DDBJ whole genome shotgun (WGS) entry which is preliminary data.</text>
</comment>
<dbReference type="NCBIfam" id="TIGR02523">
    <property type="entry name" value="type_IV_pilV"/>
    <property type="match status" value="1"/>
</dbReference>
<dbReference type="InterPro" id="IPR012902">
    <property type="entry name" value="N_methyl_site"/>
</dbReference>
<dbReference type="EMBL" id="JARVII010000008">
    <property type="protein sequence ID" value="MDG9699163.1"/>
    <property type="molecule type" value="Genomic_DNA"/>
</dbReference>
<dbReference type="Pfam" id="PF07963">
    <property type="entry name" value="N_methyl"/>
    <property type="match status" value="1"/>
</dbReference>
<dbReference type="RefSeq" id="WP_279524113.1">
    <property type="nucleotide sequence ID" value="NZ_JARVII010000008.1"/>
</dbReference>
<dbReference type="NCBIfam" id="TIGR02532">
    <property type="entry name" value="IV_pilin_GFxxxE"/>
    <property type="match status" value="1"/>
</dbReference>
<evidence type="ECO:0000259" key="2">
    <source>
        <dbReference type="Pfam" id="PF22150"/>
    </source>
</evidence>
<reference evidence="3 4" key="1">
    <citation type="submission" date="2023-04" db="EMBL/GenBank/DDBJ databases">
        <title>Ottowia paracancer sp. nov., isolated from human stomach.</title>
        <authorList>
            <person name="Song Y."/>
        </authorList>
    </citation>
    <scope>NUCLEOTIDE SEQUENCE [LARGE SCALE GENOMIC DNA]</scope>
    <source>
        <strain evidence="3 4">10c7w1</strain>
    </source>
</reference>
<dbReference type="AlphaFoldDB" id="A0AAW6RFI4"/>
<evidence type="ECO:0000256" key="1">
    <source>
        <dbReference type="SAM" id="Phobius"/>
    </source>
</evidence>
<feature type="transmembrane region" description="Helical" evidence="1">
    <location>
        <begin position="20"/>
        <end position="40"/>
    </location>
</feature>
<dbReference type="Pfam" id="PF22150">
    <property type="entry name" value="Tt1218-like"/>
    <property type="match status" value="1"/>
</dbReference>
<evidence type="ECO:0000313" key="3">
    <source>
        <dbReference type="EMBL" id="MDG9699163.1"/>
    </source>
</evidence>
<keyword evidence="1" id="KW-0812">Transmembrane</keyword>
<dbReference type="PROSITE" id="PS00409">
    <property type="entry name" value="PROKAR_NTER_METHYL"/>
    <property type="match status" value="1"/>
</dbReference>
<protein>
    <submittedName>
        <fullName evidence="3">Type IV pilus modification protein PilV</fullName>
    </submittedName>
</protein>
<evidence type="ECO:0000313" key="4">
    <source>
        <dbReference type="Proteomes" id="UP001237156"/>
    </source>
</evidence>
<accession>A0AAW6RFI4</accession>
<keyword evidence="1" id="KW-0472">Membrane</keyword>
<dbReference type="Proteomes" id="UP001237156">
    <property type="component" value="Unassembled WGS sequence"/>
</dbReference>
<keyword evidence="4" id="KW-1185">Reference proteome</keyword>
<gene>
    <name evidence="3" type="primary">pilV</name>
    <name evidence="3" type="ORF">QB898_05410</name>
</gene>
<dbReference type="InterPro" id="IPR013362">
    <property type="entry name" value="Pilus_4_PilV"/>
</dbReference>
<name>A0AAW6RFI4_9BURK</name>
<feature type="domain" description="Type IV pilin Tt1218-like" evidence="2">
    <location>
        <begin position="40"/>
        <end position="114"/>
    </location>
</feature>
<sequence>MKSQTLLYGRSRRRARGFSLLEVLISIIILSFGLLGAVGLQATALKNNRDARAQSVAVGLARELGEMMRANAEVAVKTSGNPYHGEWSGANMEPSNPSDCLNIGKTCATTTDVANAEMSEWLARVERSLSGARVKVCIDANPYNRDGLPSWDCDATPAGSGNAITSIKIGWTRETTDSKILQANDTAARPFVVIPVLIGK</sequence>
<proteinExistence type="predicted"/>
<dbReference type="InterPro" id="IPR054402">
    <property type="entry name" value="Tt1218-like_dom"/>
</dbReference>
<keyword evidence="1" id="KW-1133">Transmembrane helix</keyword>
<organism evidence="3 4">
    <name type="scientific">Ottowia cancrivicina</name>
    <dbReference type="NCBI Taxonomy" id="3040346"/>
    <lineage>
        <taxon>Bacteria</taxon>
        <taxon>Pseudomonadati</taxon>
        <taxon>Pseudomonadota</taxon>
        <taxon>Betaproteobacteria</taxon>
        <taxon>Burkholderiales</taxon>
        <taxon>Comamonadaceae</taxon>
        <taxon>Ottowia</taxon>
    </lineage>
</organism>